<protein>
    <recommendedName>
        <fullName evidence="11">ABC transporter domain-containing protein</fullName>
    </recommendedName>
</protein>
<name>A0AAD5IAA4_ACENE</name>
<feature type="transmembrane region" description="Helical" evidence="10">
    <location>
        <begin position="1144"/>
        <end position="1166"/>
    </location>
</feature>
<keyword evidence="5" id="KW-0677">Repeat</keyword>
<evidence type="ECO:0000256" key="9">
    <source>
        <dbReference type="ARBA" id="ARBA00023136"/>
    </source>
</evidence>
<feature type="transmembrane region" description="Helical" evidence="10">
    <location>
        <begin position="509"/>
        <end position="526"/>
    </location>
</feature>
<keyword evidence="9 10" id="KW-0472">Membrane</keyword>
<reference evidence="12" key="1">
    <citation type="journal article" date="2022" name="Plant J.">
        <title>Strategies of tolerance reflected in two North American maple genomes.</title>
        <authorList>
            <person name="McEvoy S.L."/>
            <person name="Sezen U.U."/>
            <person name="Trouern-Trend A."/>
            <person name="McMahon S.M."/>
            <person name="Schaberg P.G."/>
            <person name="Yang J."/>
            <person name="Wegrzyn J.L."/>
            <person name="Swenson N.G."/>
        </authorList>
    </citation>
    <scope>NUCLEOTIDE SEQUENCE</scope>
    <source>
        <strain evidence="12">91603</strain>
    </source>
</reference>
<proteinExistence type="inferred from homology"/>
<dbReference type="FunFam" id="3.40.50.300:FF:000157">
    <property type="entry name" value="ABC transporter G family member 34"/>
    <property type="match status" value="1"/>
</dbReference>
<dbReference type="GO" id="GO:0140359">
    <property type="term" value="F:ABC-type transporter activity"/>
    <property type="evidence" value="ECO:0007669"/>
    <property type="project" value="InterPro"/>
</dbReference>
<dbReference type="CDD" id="cd03232">
    <property type="entry name" value="ABCG_PDR_domain2"/>
    <property type="match status" value="1"/>
</dbReference>
<gene>
    <name evidence="12" type="ORF">LWI28_014893</name>
</gene>
<feature type="domain" description="ABC transporter" evidence="11">
    <location>
        <begin position="584"/>
        <end position="826"/>
    </location>
</feature>
<comment type="subcellular location">
    <subcellularLocation>
        <location evidence="1">Membrane</location>
        <topology evidence="1">Multi-pass membrane protein</topology>
    </subcellularLocation>
</comment>
<evidence type="ECO:0000256" key="7">
    <source>
        <dbReference type="ARBA" id="ARBA00022840"/>
    </source>
</evidence>
<feature type="transmembrane region" description="Helical" evidence="10">
    <location>
        <begin position="547"/>
        <end position="566"/>
    </location>
</feature>
<dbReference type="Proteomes" id="UP001064489">
    <property type="component" value="Chromosome 12"/>
</dbReference>
<dbReference type="SMART" id="SM00382">
    <property type="entry name" value="AAA"/>
    <property type="match status" value="2"/>
</dbReference>
<dbReference type="FunFam" id="3.40.50.300:FF:000179">
    <property type="entry name" value="ABC transporter G family member 34"/>
    <property type="match status" value="1"/>
</dbReference>
<evidence type="ECO:0000313" key="12">
    <source>
        <dbReference type="EMBL" id="KAI9156971.1"/>
    </source>
</evidence>
<keyword evidence="3" id="KW-0813">Transport</keyword>
<dbReference type="Pfam" id="PF19055">
    <property type="entry name" value="ABC2_membrane_7"/>
    <property type="match status" value="2"/>
</dbReference>
<evidence type="ECO:0000256" key="10">
    <source>
        <dbReference type="SAM" id="Phobius"/>
    </source>
</evidence>
<accession>A0AAD5IAA4</accession>
<evidence type="ECO:0000256" key="3">
    <source>
        <dbReference type="ARBA" id="ARBA00022448"/>
    </source>
</evidence>
<evidence type="ECO:0000256" key="8">
    <source>
        <dbReference type="ARBA" id="ARBA00022989"/>
    </source>
</evidence>
<comment type="similarity">
    <text evidence="2">Belongs to the ABC transporter superfamily. ABCG family. PDR (TC 3.A.1.205) subfamily.</text>
</comment>
<feature type="transmembrane region" description="Helical" evidence="10">
    <location>
        <begin position="996"/>
        <end position="1021"/>
    </location>
</feature>
<reference evidence="12" key="2">
    <citation type="submission" date="2023-02" db="EMBL/GenBank/DDBJ databases">
        <authorList>
            <person name="Swenson N.G."/>
            <person name="Wegrzyn J.L."/>
            <person name="Mcevoy S.L."/>
        </authorList>
    </citation>
    <scope>NUCLEOTIDE SEQUENCE</scope>
    <source>
        <strain evidence="12">91603</strain>
        <tissue evidence="12">Leaf</tissue>
    </source>
</reference>
<organism evidence="12 13">
    <name type="scientific">Acer negundo</name>
    <name type="common">Box elder</name>
    <dbReference type="NCBI Taxonomy" id="4023"/>
    <lineage>
        <taxon>Eukaryota</taxon>
        <taxon>Viridiplantae</taxon>
        <taxon>Streptophyta</taxon>
        <taxon>Embryophyta</taxon>
        <taxon>Tracheophyta</taxon>
        <taxon>Spermatophyta</taxon>
        <taxon>Magnoliopsida</taxon>
        <taxon>eudicotyledons</taxon>
        <taxon>Gunneridae</taxon>
        <taxon>Pentapetalae</taxon>
        <taxon>rosids</taxon>
        <taxon>malvids</taxon>
        <taxon>Sapindales</taxon>
        <taxon>Sapindaceae</taxon>
        <taxon>Hippocastanoideae</taxon>
        <taxon>Acereae</taxon>
        <taxon>Acer</taxon>
    </lineage>
</organism>
<comment type="caution">
    <text evidence="12">The sequence shown here is derived from an EMBL/GenBank/DDBJ whole genome shotgun (WGS) entry which is preliminary data.</text>
</comment>
<feature type="transmembrane region" description="Helical" evidence="10">
    <location>
        <begin position="1091"/>
        <end position="1109"/>
    </location>
</feature>
<keyword evidence="6" id="KW-0547">Nucleotide-binding</keyword>
<dbReference type="InterPro" id="IPR034003">
    <property type="entry name" value="ABCG_PDR_2"/>
</dbReference>
<sequence length="1174" mass="132552">MAQMVSTDEIESLRIELAEIGSSFRSSFRRHSFSFGNSSMKDDTDGEHALQWAAIERLPTFERLKSSLFDKEDEGNLVDGKGKRVIDVTKLGALEQHLFMEKLIKHVEHDNLQLLQKIRKRIDKMTLLLGPPGCGKTTLLKSLSGNQDLSLKVTGEVSYNGYKLEEFIPQKTSAYISQNDQHIAEMTVRETLDFSACCLGVGSRAEIMMEVSKREKEAGIFPDPDIDTYMKILGLEICADTLVGDVMRRGISGGQKKRLTTGEMIIGPTKALFMDEITNGLDSSTAYQIVACLQQVVHITDSIALVSLLQPAPETFDLFDDIILMAEGKIVYHGPRDNVIDFFQDCGFRCPQRKGVADFLQEVSALQTPINSFPCSGFSNSPFYLSIFHLQVISRKDQEQYWFHIDIPYNFVSADMFSRKFKESRLGKKLNEDLSEPYDKSKSHKNALSFSLYSLSRWNLFKACMSRELLLMKRNSFVYVFKTTQLIIVAIITMTVFLRAELDVDVIDANYYMGALFFALIILLVDGIPELSMTIARLEVFYKQKKLCFYPAWAYAIPATILKVPLSIIESLAWTSLTYYVIGYSPEEMRERGFSQEKLQLLSDITGALRPGVLTALMGVSGAGKTTLLDVLSGRKTSGYIEGEIQIGGYPKVQETFARISGYCEQTDIHSPQITVEESVIFSAWLRLAPQIDSKTKAEFVNEVLETIELDGIKDALVGIPGVNGLSTEQRKRLTIAVELVANPSIIFMDEPTTGLDARAAAIVMRAVKNVADTGRTIVCTIHQPSIDIFEAFDELILLKSGGRMIYSGPLGKHSSSVIEYFEGIAGVQKIKDNYNPATWMLDVTSTSAEAELGVDFAQIYRDSVLYENNKELVKQLSTPPPGSRDLHFPTRFSQSGWGQFKSCLWKQNLSYWRSPSYNLMRILHTLASSLFFGILFWKQGKKLDNQQNLFNILGSIYASVIFLGINNCSSVLPYVAMERTVMYREKFAGMYSPRAYALAQVMVEFPYLLIQAVIYVIITYPMIGYYGSVYKVFWNLYGMFTTLLYFNYLGMVLVSLTPNFMIASILSSVFYTLFNLFSGFLIPQPKIPKWWIWLYYLTPSSWALNGMLTSQYGDVDKDITVFGEMKQLGSFLEDYFGYYHDRLAITAVVLIAFPVVLASLFAYFIGRLNFQRR</sequence>
<feature type="transmembrane region" description="Helical" evidence="10">
    <location>
        <begin position="477"/>
        <end position="497"/>
    </location>
</feature>
<dbReference type="SUPFAM" id="SSF52540">
    <property type="entry name" value="P-loop containing nucleoside triphosphate hydrolases"/>
    <property type="match status" value="2"/>
</dbReference>
<feature type="transmembrane region" description="Helical" evidence="10">
    <location>
        <begin position="1061"/>
        <end position="1084"/>
    </location>
</feature>
<evidence type="ECO:0000256" key="6">
    <source>
        <dbReference type="ARBA" id="ARBA00022741"/>
    </source>
</evidence>
<keyword evidence="7" id="KW-0067">ATP-binding</keyword>
<evidence type="ECO:0000256" key="1">
    <source>
        <dbReference type="ARBA" id="ARBA00004141"/>
    </source>
</evidence>
<dbReference type="InterPro" id="IPR003593">
    <property type="entry name" value="AAA+_ATPase"/>
</dbReference>
<feature type="domain" description="ABC transporter" evidence="11">
    <location>
        <begin position="83"/>
        <end position="352"/>
    </location>
</feature>
<dbReference type="InterPro" id="IPR013525">
    <property type="entry name" value="ABC2_TM"/>
</dbReference>
<feature type="transmembrane region" description="Helical" evidence="10">
    <location>
        <begin position="950"/>
        <end position="976"/>
    </location>
</feature>
<evidence type="ECO:0000256" key="4">
    <source>
        <dbReference type="ARBA" id="ARBA00022692"/>
    </source>
</evidence>
<dbReference type="Pfam" id="PF01061">
    <property type="entry name" value="ABC2_membrane"/>
    <property type="match status" value="2"/>
</dbReference>
<feature type="transmembrane region" description="Helical" evidence="10">
    <location>
        <begin position="920"/>
        <end position="938"/>
    </location>
</feature>
<evidence type="ECO:0000256" key="5">
    <source>
        <dbReference type="ARBA" id="ARBA00022737"/>
    </source>
</evidence>
<keyword evidence="4 10" id="KW-0812">Transmembrane</keyword>
<dbReference type="GO" id="GO:0005886">
    <property type="term" value="C:plasma membrane"/>
    <property type="evidence" value="ECO:0007669"/>
    <property type="project" value="UniProtKB-ARBA"/>
</dbReference>
<evidence type="ECO:0000313" key="13">
    <source>
        <dbReference type="Proteomes" id="UP001064489"/>
    </source>
</evidence>
<feature type="transmembrane region" description="Helical" evidence="10">
    <location>
        <begin position="1033"/>
        <end position="1055"/>
    </location>
</feature>
<dbReference type="InterPro" id="IPR003439">
    <property type="entry name" value="ABC_transporter-like_ATP-bd"/>
</dbReference>
<dbReference type="PANTHER" id="PTHR19241">
    <property type="entry name" value="ATP-BINDING CASSETTE TRANSPORTER"/>
    <property type="match status" value="1"/>
</dbReference>
<dbReference type="GO" id="GO:0016887">
    <property type="term" value="F:ATP hydrolysis activity"/>
    <property type="evidence" value="ECO:0007669"/>
    <property type="project" value="InterPro"/>
</dbReference>
<evidence type="ECO:0000259" key="11">
    <source>
        <dbReference type="PROSITE" id="PS50893"/>
    </source>
</evidence>
<keyword evidence="8 10" id="KW-1133">Transmembrane helix</keyword>
<evidence type="ECO:0000256" key="2">
    <source>
        <dbReference type="ARBA" id="ARBA00006012"/>
    </source>
</evidence>
<dbReference type="InterPro" id="IPR027417">
    <property type="entry name" value="P-loop_NTPase"/>
</dbReference>
<dbReference type="GO" id="GO:0005524">
    <property type="term" value="F:ATP binding"/>
    <property type="evidence" value="ECO:0007669"/>
    <property type="project" value="UniProtKB-KW"/>
</dbReference>
<dbReference type="Gene3D" id="3.40.50.300">
    <property type="entry name" value="P-loop containing nucleotide triphosphate hydrolases"/>
    <property type="match status" value="2"/>
</dbReference>
<keyword evidence="13" id="KW-1185">Reference proteome</keyword>
<dbReference type="EMBL" id="JAJSOW010000107">
    <property type="protein sequence ID" value="KAI9156971.1"/>
    <property type="molecule type" value="Genomic_DNA"/>
</dbReference>
<dbReference type="Pfam" id="PF00005">
    <property type="entry name" value="ABC_tran"/>
    <property type="match status" value="2"/>
</dbReference>
<dbReference type="AlphaFoldDB" id="A0AAD5IAA4"/>
<dbReference type="InterPro" id="IPR043926">
    <property type="entry name" value="ABCG_dom"/>
</dbReference>
<dbReference type="PROSITE" id="PS50893">
    <property type="entry name" value="ABC_TRANSPORTER_2"/>
    <property type="match status" value="2"/>
</dbReference>